<protein>
    <submittedName>
        <fullName evidence="1">Uncharacterized protein</fullName>
    </submittedName>
</protein>
<feature type="non-terminal residue" evidence="1">
    <location>
        <position position="244"/>
    </location>
</feature>
<reference evidence="1" key="2">
    <citation type="journal article" date="2021" name="Genome Biol. Evol.">
        <title>Developing a high-quality reference genome for a parasitic bivalve with doubly uniparental inheritance (Bivalvia: Unionida).</title>
        <authorList>
            <person name="Smith C.H."/>
        </authorList>
    </citation>
    <scope>NUCLEOTIDE SEQUENCE</scope>
    <source>
        <strain evidence="1">CHS0354</strain>
        <tissue evidence="1">Mantle</tissue>
    </source>
</reference>
<accession>A0AAE0T3I7</accession>
<sequence>MEVIPEAPSTRLAQEKLKAISKFLPVHERLKEKLQQRQQAKTDLFEGNLQTFAPITTGIKTALYGDPDDAFQHDDKKPISDLLKEISSNVKQTPKQTVAIEQQIEEEQQDDDEQIAGPSRKKGVKFVDKLIEEGANEIRNINILKPEEYVEFGRYIAEQYKEKDEYLKDEYKNKTISMDEWVDNMYKIQRNISVLTKNEKAANEYKKYKIGAEGAIISASARKAGEKSSARMKKNCRRKNCKRI</sequence>
<organism evidence="1 2">
    <name type="scientific">Potamilus streckersoni</name>
    <dbReference type="NCBI Taxonomy" id="2493646"/>
    <lineage>
        <taxon>Eukaryota</taxon>
        <taxon>Metazoa</taxon>
        <taxon>Spiralia</taxon>
        <taxon>Lophotrochozoa</taxon>
        <taxon>Mollusca</taxon>
        <taxon>Bivalvia</taxon>
        <taxon>Autobranchia</taxon>
        <taxon>Heteroconchia</taxon>
        <taxon>Palaeoheterodonta</taxon>
        <taxon>Unionida</taxon>
        <taxon>Unionoidea</taxon>
        <taxon>Unionidae</taxon>
        <taxon>Ambleminae</taxon>
        <taxon>Lampsilini</taxon>
        <taxon>Potamilus</taxon>
    </lineage>
</organism>
<evidence type="ECO:0000313" key="1">
    <source>
        <dbReference type="EMBL" id="KAK3602605.1"/>
    </source>
</evidence>
<dbReference type="Proteomes" id="UP001195483">
    <property type="component" value="Unassembled WGS sequence"/>
</dbReference>
<name>A0AAE0T3I7_9BIVA</name>
<gene>
    <name evidence="1" type="ORF">CHS0354_034331</name>
</gene>
<reference evidence="1" key="3">
    <citation type="submission" date="2023-05" db="EMBL/GenBank/DDBJ databases">
        <authorList>
            <person name="Smith C.H."/>
        </authorList>
    </citation>
    <scope>NUCLEOTIDE SEQUENCE</scope>
    <source>
        <strain evidence="1">CHS0354</strain>
        <tissue evidence="1">Mantle</tissue>
    </source>
</reference>
<keyword evidence="2" id="KW-1185">Reference proteome</keyword>
<evidence type="ECO:0000313" key="2">
    <source>
        <dbReference type="Proteomes" id="UP001195483"/>
    </source>
</evidence>
<reference evidence="1" key="1">
    <citation type="journal article" date="2021" name="Genome Biol. Evol.">
        <title>A High-Quality Reference Genome for a Parasitic Bivalve with Doubly Uniparental Inheritance (Bivalvia: Unionida).</title>
        <authorList>
            <person name="Smith C.H."/>
        </authorList>
    </citation>
    <scope>NUCLEOTIDE SEQUENCE</scope>
    <source>
        <strain evidence="1">CHS0354</strain>
    </source>
</reference>
<dbReference type="EMBL" id="JAEAOA010002014">
    <property type="protein sequence ID" value="KAK3602605.1"/>
    <property type="molecule type" value="Genomic_DNA"/>
</dbReference>
<proteinExistence type="predicted"/>
<dbReference type="AlphaFoldDB" id="A0AAE0T3I7"/>
<comment type="caution">
    <text evidence="1">The sequence shown here is derived from an EMBL/GenBank/DDBJ whole genome shotgun (WGS) entry which is preliminary data.</text>
</comment>